<accession>A0ABV3M1R7</accession>
<keyword evidence="3" id="KW-1185">Reference proteome</keyword>
<reference evidence="2 3" key="1">
    <citation type="submission" date="2024-06" db="EMBL/GenBank/DDBJ databases">
        <title>The Natural Products Discovery Center: Release of the First 8490 Sequenced Strains for Exploring Actinobacteria Biosynthetic Diversity.</title>
        <authorList>
            <person name="Kalkreuter E."/>
            <person name="Kautsar S.A."/>
            <person name="Yang D."/>
            <person name="Bader C.D."/>
            <person name="Teijaro C.N."/>
            <person name="Fluegel L."/>
            <person name="Davis C.M."/>
            <person name="Simpson J.R."/>
            <person name="Lauterbach L."/>
            <person name="Steele A.D."/>
            <person name="Gui C."/>
            <person name="Meng S."/>
            <person name="Li G."/>
            <person name="Viehrig K."/>
            <person name="Ye F."/>
            <person name="Su P."/>
            <person name="Kiefer A.F."/>
            <person name="Nichols A."/>
            <person name="Cepeda A.J."/>
            <person name="Yan W."/>
            <person name="Fan B."/>
            <person name="Jiang Y."/>
            <person name="Adhikari A."/>
            <person name="Zheng C.-J."/>
            <person name="Schuster L."/>
            <person name="Cowan T.M."/>
            <person name="Smanski M.J."/>
            <person name="Chevrette M.G."/>
            <person name="De Carvalho L.P.S."/>
            <person name="Shen B."/>
        </authorList>
    </citation>
    <scope>NUCLEOTIDE SEQUENCE [LARGE SCALE GENOMIC DNA]</scope>
    <source>
        <strain evidence="2 3">NPDC047833</strain>
    </source>
</reference>
<feature type="region of interest" description="Disordered" evidence="1">
    <location>
        <begin position="211"/>
        <end position="230"/>
    </location>
</feature>
<name>A0ABV3M1R7_9ACTN</name>
<dbReference type="Proteomes" id="UP001553843">
    <property type="component" value="Unassembled WGS sequence"/>
</dbReference>
<sequence>MERSLTMLWGQLDSGKPASEANVHAIVAARDAYTQGWFDAVIRPVLRCPPRDQGWPSSLGAWLDASRGHGRGRAVRHTVAENLDFFARFAFWPTLDRVRYAEHAARTATGTARQRAAAVTAGALRWAWAQQADRRGWDDAAWYQYIEVNELIGWATAALRLPGMRPSEAADRVEEIADQEWDGWSPWTADELPAPFIVQAASAVADCVTTSETAESSAAPPSRPPATSSN</sequence>
<evidence type="ECO:0000313" key="3">
    <source>
        <dbReference type="Proteomes" id="UP001553843"/>
    </source>
</evidence>
<organism evidence="2 3">
    <name type="scientific">Streptomyces huasconensis</name>
    <dbReference type="NCBI Taxonomy" id="1854574"/>
    <lineage>
        <taxon>Bacteria</taxon>
        <taxon>Bacillati</taxon>
        <taxon>Actinomycetota</taxon>
        <taxon>Actinomycetes</taxon>
        <taxon>Kitasatosporales</taxon>
        <taxon>Streptomycetaceae</taxon>
        <taxon>Streptomyces</taxon>
    </lineage>
</organism>
<dbReference type="EMBL" id="JBEYRS010000012">
    <property type="protein sequence ID" value="MEW2365656.1"/>
    <property type="molecule type" value="Genomic_DNA"/>
</dbReference>
<comment type="caution">
    <text evidence="2">The sequence shown here is derived from an EMBL/GenBank/DDBJ whole genome shotgun (WGS) entry which is preliminary data.</text>
</comment>
<evidence type="ECO:0000256" key="1">
    <source>
        <dbReference type="SAM" id="MobiDB-lite"/>
    </source>
</evidence>
<dbReference type="RefSeq" id="WP_359780941.1">
    <property type="nucleotide sequence ID" value="NZ_JBEYRR010000008.1"/>
</dbReference>
<proteinExistence type="predicted"/>
<protein>
    <submittedName>
        <fullName evidence="2">Uncharacterized protein</fullName>
    </submittedName>
</protein>
<evidence type="ECO:0000313" key="2">
    <source>
        <dbReference type="EMBL" id="MEW2365656.1"/>
    </source>
</evidence>
<gene>
    <name evidence="2" type="ORF">AB0887_27365</name>
</gene>